<keyword evidence="6" id="KW-1185">Reference proteome</keyword>
<dbReference type="InterPro" id="IPR050613">
    <property type="entry name" value="Sec_Metabolite_Reg"/>
</dbReference>
<keyword evidence="3" id="KW-0732">Signal</keyword>
<evidence type="ECO:0000256" key="2">
    <source>
        <dbReference type="ARBA" id="ARBA00023242"/>
    </source>
</evidence>
<dbReference type="InParanoid" id="A0A0C3I3W0"/>
<keyword evidence="2" id="KW-0539">Nucleus</keyword>
<feature type="signal peptide" evidence="3">
    <location>
        <begin position="1"/>
        <end position="24"/>
    </location>
</feature>
<dbReference type="PANTHER" id="PTHR31001">
    <property type="entry name" value="UNCHARACTERIZED TRANSCRIPTIONAL REGULATORY PROTEIN"/>
    <property type="match status" value="1"/>
</dbReference>
<dbReference type="GO" id="GO:0006351">
    <property type="term" value="P:DNA-templated transcription"/>
    <property type="evidence" value="ECO:0007669"/>
    <property type="project" value="InterPro"/>
</dbReference>
<protein>
    <recommendedName>
        <fullName evidence="4">Xylanolytic transcriptional activator regulatory domain-containing protein</fullName>
    </recommendedName>
</protein>
<organism evidence="5 6">
    <name type="scientific">Oidiodendron maius (strain Zn)</name>
    <dbReference type="NCBI Taxonomy" id="913774"/>
    <lineage>
        <taxon>Eukaryota</taxon>
        <taxon>Fungi</taxon>
        <taxon>Dikarya</taxon>
        <taxon>Ascomycota</taxon>
        <taxon>Pezizomycotina</taxon>
        <taxon>Leotiomycetes</taxon>
        <taxon>Leotiomycetes incertae sedis</taxon>
        <taxon>Myxotrichaceae</taxon>
        <taxon>Oidiodendron</taxon>
    </lineage>
</organism>
<reference evidence="5 6" key="1">
    <citation type="submission" date="2014-04" db="EMBL/GenBank/DDBJ databases">
        <authorList>
            <consortium name="DOE Joint Genome Institute"/>
            <person name="Kuo A."/>
            <person name="Martino E."/>
            <person name="Perotto S."/>
            <person name="Kohler A."/>
            <person name="Nagy L.G."/>
            <person name="Floudas D."/>
            <person name="Copeland A."/>
            <person name="Barry K.W."/>
            <person name="Cichocki N."/>
            <person name="Veneault-Fourrey C."/>
            <person name="LaButti K."/>
            <person name="Lindquist E.A."/>
            <person name="Lipzen A."/>
            <person name="Lundell T."/>
            <person name="Morin E."/>
            <person name="Murat C."/>
            <person name="Sun H."/>
            <person name="Tunlid A."/>
            <person name="Henrissat B."/>
            <person name="Grigoriev I.V."/>
            <person name="Hibbett D.S."/>
            <person name="Martin F."/>
            <person name="Nordberg H.P."/>
            <person name="Cantor M.N."/>
            <person name="Hua S.X."/>
        </authorList>
    </citation>
    <scope>NUCLEOTIDE SEQUENCE [LARGE SCALE GENOMIC DNA]</scope>
    <source>
        <strain evidence="5 6">Zn</strain>
    </source>
</reference>
<dbReference type="CDD" id="cd12148">
    <property type="entry name" value="fungal_TF_MHR"/>
    <property type="match status" value="1"/>
</dbReference>
<evidence type="ECO:0000313" key="5">
    <source>
        <dbReference type="EMBL" id="KIN09067.1"/>
    </source>
</evidence>
<dbReference type="PANTHER" id="PTHR31001:SF40">
    <property type="entry name" value="ZN(II)2CYS6 TRANSCRIPTION FACTOR (EUROFUNG)"/>
    <property type="match status" value="1"/>
</dbReference>
<evidence type="ECO:0000256" key="3">
    <source>
        <dbReference type="SAM" id="SignalP"/>
    </source>
</evidence>
<evidence type="ECO:0000313" key="6">
    <source>
        <dbReference type="Proteomes" id="UP000054321"/>
    </source>
</evidence>
<name>A0A0C3I3W0_OIDMZ</name>
<dbReference type="GO" id="GO:0008270">
    <property type="term" value="F:zinc ion binding"/>
    <property type="evidence" value="ECO:0007669"/>
    <property type="project" value="InterPro"/>
</dbReference>
<feature type="chain" id="PRO_5002165709" description="Xylanolytic transcriptional activator regulatory domain-containing protein" evidence="3">
    <location>
        <begin position="25"/>
        <end position="468"/>
    </location>
</feature>
<sequence length="468" mass="52935">MSPMYSVETVVLVLAILYTGACNSLPSDLSISFALVGLYEEIFTKLDLASHPVRDTSASIQLLQGYIIMNTFRASQLSPFCAYGFLPQAIRFAQSLRLHIDLKNGGSIDQEIRRSIWWHLVFLDIESTIANGLPPIIHRGGFTTQLPSLLHDRVNSSIGTSPPSSPGPYNLSVMSIVVHGHYQLASRMQAWLGSLPTQDEVLQFKILVENLVDLVPRDLTAEHSWARTYLKMQIHRAYCMLGLRFWQLEQYKQTGCQSEVVKTARSFLNAYLALSTLPSSPQFSWLIPGLIQPLQALIILLLHISTCHNIIEEEVLSRSLIDKIIRLRVNRILGRILVPDKFRIGVNYHRQRSNPRYLILVELRRRVWEKVGWENDGKGIDPWGGWIMDGEVVVGGTGEDEEMKVDVRKNGGLNERPTDLAIINGWSNEWVIDRSTGSEALDSILAGDPMDLFQWNEWESLASEFFPI</sequence>
<dbReference type="EMBL" id="KN832870">
    <property type="protein sequence ID" value="KIN09067.1"/>
    <property type="molecule type" value="Genomic_DNA"/>
</dbReference>
<evidence type="ECO:0000259" key="4">
    <source>
        <dbReference type="SMART" id="SM00906"/>
    </source>
</evidence>
<dbReference type="OrthoDB" id="3989227at2759"/>
<dbReference type="GO" id="GO:0005634">
    <property type="term" value="C:nucleus"/>
    <property type="evidence" value="ECO:0007669"/>
    <property type="project" value="UniProtKB-SubCell"/>
</dbReference>
<dbReference type="Pfam" id="PF04082">
    <property type="entry name" value="Fungal_trans"/>
    <property type="match status" value="1"/>
</dbReference>
<gene>
    <name evidence="5" type="ORF">OIDMADRAFT_23788</name>
</gene>
<dbReference type="HOGENOM" id="CLU_584067_0_0_1"/>
<dbReference type="Proteomes" id="UP000054321">
    <property type="component" value="Unassembled WGS sequence"/>
</dbReference>
<feature type="domain" description="Xylanolytic transcriptional activator regulatory" evidence="4">
    <location>
        <begin position="82"/>
        <end position="153"/>
    </location>
</feature>
<dbReference type="InterPro" id="IPR007219">
    <property type="entry name" value="XnlR_reg_dom"/>
</dbReference>
<proteinExistence type="predicted"/>
<comment type="subcellular location">
    <subcellularLocation>
        <location evidence="1">Nucleus</location>
    </subcellularLocation>
</comment>
<dbReference type="AlphaFoldDB" id="A0A0C3I3W0"/>
<evidence type="ECO:0000256" key="1">
    <source>
        <dbReference type="ARBA" id="ARBA00004123"/>
    </source>
</evidence>
<reference evidence="6" key="2">
    <citation type="submission" date="2015-01" db="EMBL/GenBank/DDBJ databases">
        <title>Evolutionary Origins and Diversification of the Mycorrhizal Mutualists.</title>
        <authorList>
            <consortium name="DOE Joint Genome Institute"/>
            <consortium name="Mycorrhizal Genomics Consortium"/>
            <person name="Kohler A."/>
            <person name="Kuo A."/>
            <person name="Nagy L.G."/>
            <person name="Floudas D."/>
            <person name="Copeland A."/>
            <person name="Barry K.W."/>
            <person name="Cichocki N."/>
            <person name="Veneault-Fourrey C."/>
            <person name="LaButti K."/>
            <person name="Lindquist E.A."/>
            <person name="Lipzen A."/>
            <person name="Lundell T."/>
            <person name="Morin E."/>
            <person name="Murat C."/>
            <person name="Riley R."/>
            <person name="Ohm R."/>
            <person name="Sun H."/>
            <person name="Tunlid A."/>
            <person name="Henrissat B."/>
            <person name="Grigoriev I.V."/>
            <person name="Hibbett D.S."/>
            <person name="Martin F."/>
        </authorList>
    </citation>
    <scope>NUCLEOTIDE SEQUENCE [LARGE SCALE GENOMIC DNA]</scope>
    <source>
        <strain evidence="6">Zn</strain>
    </source>
</reference>
<dbReference type="SMART" id="SM00906">
    <property type="entry name" value="Fungal_trans"/>
    <property type="match status" value="1"/>
</dbReference>
<accession>A0A0C3I3W0</accession>
<dbReference type="STRING" id="913774.A0A0C3I3W0"/>
<dbReference type="GO" id="GO:0003677">
    <property type="term" value="F:DNA binding"/>
    <property type="evidence" value="ECO:0007669"/>
    <property type="project" value="InterPro"/>
</dbReference>